<keyword evidence="4" id="KW-1185">Reference proteome</keyword>
<evidence type="ECO:0000256" key="1">
    <source>
        <dbReference type="ARBA" id="ARBA00022703"/>
    </source>
</evidence>
<protein>
    <recommendedName>
        <fullName evidence="2">DED domain-containing protein</fullName>
    </recommendedName>
</protein>
<feature type="non-terminal residue" evidence="3">
    <location>
        <position position="1"/>
    </location>
</feature>
<sequence>SCSLQPPYSTSSEQDLLNKSVIFSMSSRRSPMVEDLKQLYRAELVEISEHLTKEEFKKLLYYCTDYISESSSSSFSTPEEIFRRLEEKEKISYEKLGFLTKFADKIGRNDLVTKLNIFEITRELMIFALNRQGLGATINSSTTSVGHRLAEMADVVQDRVDVRAQGMINSLLGSGKNVSNILDVIIREAVPGSDETQNWNDLALCFVIAAGIVWLVPRENQESDNDALQVAIDLASHLWSMMAKIGTWPTPMLLSLSLSLSSSPASSSSLSLLLSGVMKNMLCFACLNFQDKSMLLLPMLEELKRWYRIVLVKISQDLTEEEREELLFYCKDHIQKGLSSNFSVGVQIFDRLEKANVISWEKLDFLTEFLGAINRQDLVTKLTAFELTRELMIHVLKRQDSQPPMTSSTASVGLHLAEMVNHVQDGVYLPAQGAIKAILKSQQRASNVLDVIRRKALPKARETEPNTFALLVAIAAEIVLLVFDENQKQEKYALDVAIELADHLEKKVANYGSWVSG</sequence>
<name>A0AAU9X6J8_9CNID</name>
<feature type="domain" description="DED" evidence="2">
    <location>
        <begin position="306"/>
        <end position="384"/>
    </location>
</feature>
<dbReference type="CDD" id="cd00045">
    <property type="entry name" value="DED"/>
    <property type="match status" value="2"/>
</dbReference>
<proteinExistence type="predicted"/>
<comment type="caution">
    <text evidence="3">The sequence shown here is derived from an EMBL/GenBank/DDBJ whole genome shotgun (WGS) entry which is preliminary data.</text>
</comment>
<evidence type="ECO:0000313" key="4">
    <source>
        <dbReference type="Proteomes" id="UP001159428"/>
    </source>
</evidence>
<feature type="domain" description="DED" evidence="2">
    <location>
        <begin position="39"/>
        <end position="117"/>
    </location>
</feature>
<dbReference type="EMBL" id="CALNXJ010000032">
    <property type="protein sequence ID" value="CAH3138284.1"/>
    <property type="molecule type" value="Genomic_DNA"/>
</dbReference>
<reference evidence="3 4" key="1">
    <citation type="submission" date="2022-05" db="EMBL/GenBank/DDBJ databases">
        <authorList>
            <consortium name="Genoscope - CEA"/>
            <person name="William W."/>
        </authorList>
    </citation>
    <scope>NUCLEOTIDE SEQUENCE [LARGE SCALE GENOMIC DNA]</scope>
</reference>
<dbReference type="SUPFAM" id="SSF47986">
    <property type="entry name" value="DEATH domain"/>
    <property type="match status" value="2"/>
</dbReference>
<dbReference type="AlphaFoldDB" id="A0AAU9X6J8"/>
<evidence type="ECO:0000313" key="3">
    <source>
        <dbReference type="EMBL" id="CAH3138284.1"/>
    </source>
</evidence>
<organism evidence="3 4">
    <name type="scientific">Pocillopora meandrina</name>
    <dbReference type="NCBI Taxonomy" id="46732"/>
    <lineage>
        <taxon>Eukaryota</taxon>
        <taxon>Metazoa</taxon>
        <taxon>Cnidaria</taxon>
        <taxon>Anthozoa</taxon>
        <taxon>Hexacorallia</taxon>
        <taxon>Scleractinia</taxon>
        <taxon>Astrocoeniina</taxon>
        <taxon>Pocilloporidae</taxon>
        <taxon>Pocillopora</taxon>
    </lineage>
</organism>
<dbReference type="PANTHER" id="PTHR48169:SF7">
    <property type="entry name" value="CASPASE 10"/>
    <property type="match status" value="1"/>
</dbReference>
<dbReference type="PANTHER" id="PTHR48169">
    <property type="entry name" value="DED DOMAIN-CONTAINING PROTEIN"/>
    <property type="match status" value="1"/>
</dbReference>
<dbReference type="GO" id="GO:0006915">
    <property type="term" value="P:apoptotic process"/>
    <property type="evidence" value="ECO:0007669"/>
    <property type="project" value="UniProtKB-KW"/>
</dbReference>
<dbReference type="Proteomes" id="UP001159428">
    <property type="component" value="Unassembled WGS sequence"/>
</dbReference>
<dbReference type="PROSITE" id="PS50168">
    <property type="entry name" value="DED"/>
    <property type="match status" value="2"/>
</dbReference>
<dbReference type="InterPro" id="IPR001875">
    <property type="entry name" value="DED_dom"/>
</dbReference>
<accession>A0AAU9X6J8</accession>
<dbReference type="InterPro" id="IPR011029">
    <property type="entry name" value="DEATH-like_dom_sf"/>
</dbReference>
<dbReference type="Pfam" id="PF01335">
    <property type="entry name" value="DED"/>
    <property type="match status" value="2"/>
</dbReference>
<dbReference type="SMART" id="SM00031">
    <property type="entry name" value="DED"/>
    <property type="match status" value="2"/>
</dbReference>
<dbReference type="Gene3D" id="1.10.533.10">
    <property type="entry name" value="Death Domain, Fas"/>
    <property type="match status" value="2"/>
</dbReference>
<feature type="non-terminal residue" evidence="3">
    <location>
        <position position="517"/>
    </location>
</feature>
<evidence type="ECO:0000259" key="2">
    <source>
        <dbReference type="PROSITE" id="PS50168"/>
    </source>
</evidence>
<gene>
    <name evidence="3" type="ORF">PMEA_00018712</name>
</gene>
<dbReference type="GO" id="GO:0042981">
    <property type="term" value="P:regulation of apoptotic process"/>
    <property type="evidence" value="ECO:0007669"/>
    <property type="project" value="InterPro"/>
</dbReference>
<keyword evidence="1" id="KW-0053">Apoptosis</keyword>